<reference evidence="3 4" key="1">
    <citation type="submission" date="2017-03" db="EMBL/GenBank/DDBJ databases">
        <title>Widespread Adenine N6-methylation of Active Genes in Fungi.</title>
        <authorList>
            <consortium name="DOE Joint Genome Institute"/>
            <person name="Mondo S.J."/>
            <person name="Dannebaum R.O."/>
            <person name="Kuo R.C."/>
            <person name="Louie K.B."/>
            <person name="Bewick A.J."/>
            <person name="Labutti K."/>
            <person name="Haridas S."/>
            <person name="Kuo A."/>
            <person name="Salamov A."/>
            <person name="Ahrendt S.R."/>
            <person name="Lau R."/>
            <person name="Bowen B.P."/>
            <person name="Lipzen A."/>
            <person name="Sullivan W."/>
            <person name="Andreopoulos W.B."/>
            <person name="Clum A."/>
            <person name="Lindquist E."/>
            <person name="Daum C."/>
            <person name="Northen T.R."/>
            <person name="Ramamoorthy G."/>
            <person name="Schmitz R.J."/>
            <person name="Gryganskyi A."/>
            <person name="Culley D."/>
            <person name="Magnuson J."/>
            <person name="James T.Y."/>
            <person name="O'Malley M.A."/>
            <person name="Stajich J.E."/>
            <person name="Spatafora J.W."/>
            <person name="Visel A."/>
            <person name="Grigoriev I.V."/>
        </authorList>
    </citation>
    <scope>NUCLEOTIDE SEQUENCE [LARGE SCALE GENOMIC DNA]</scope>
    <source>
        <strain evidence="3 4">NRRL Y-17943</strain>
    </source>
</reference>
<dbReference type="InterPro" id="IPR054708">
    <property type="entry name" value="MTPAP-like_central"/>
</dbReference>
<dbReference type="InParanoid" id="A0A1Y1UPU4"/>
<dbReference type="SUPFAM" id="SSF81631">
    <property type="entry name" value="PAP/OAS1 substrate-binding domain"/>
    <property type="match status" value="1"/>
</dbReference>
<feature type="compositionally biased region" description="Gly residues" evidence="1">
    <location>
        <begin position="966"/>
        <end position="975"/>
    </location>
</feature>
<feature type="region of interest" description="Disordered" evidence="1">
    <location>
        <begin position="927"/>
        <end position="975"/>
    </location>
</feature>
<dbReference type="AlphaFoldDB" id="A0A1Y1UPU4"/>
<dbReference type="OrthoDB" id="2274644at2759"/>
<gene>
    <name evidence="3" type="ORF">BD324DRAFT_679114</name>
</gene>
<name>A0A1Y1UPU4_9TREE</name>
<evidence type="ECO:0000313" key="3">
    <source>
        <dbReference type="EMBL" id="ORX40051.1"/>
    </source>
</evidence>
<comment type="caution">
    <text evidence="3">The sequence shown here is derived from an EMBL/GenBank/DDBJ whole genome shotgun (WGS) entry which is preliminary data.</text>
</comment>
<dbReference type="Pfam" id="PF22600">
    <property type="entry name" value="MTPAP-like_central"/>
    <property type="match status" value="1"/>
</dbReference>
<feature type="region of interest" description="Disordered" evidence="1">
    <location>
        <begin position="147"/>
        <end position="193"/>
    </location>
</feature>
<evidence type="ECO:0000259" key="2">
    <source>
        <dbReference type="Pfam" id="PF22600"/>
    </source>
</evidence>
<dbReference type="RefSeq" id="XP_021873836.1">
    <property type="nucleotide sequence ID" value="XM_022019028.1"/>
</dbReference>
<dbReference type="GO" id="GO:0031123">
    <property type="term" value="P:RNA 3'-end processing"/>
    <property type="evidence" value="ECO:0007669"/>
    <property type="project" value="TreeGrafter"/>
</dbReference>
<feature type="compositionally biased region" description="Polar residues" evidence="1">
    <location>
        <begin position="933"/>
        <end position="942"/>
    </location>
</feature>
<feature type="region of interest" description="Disordered" evidence="1">
    <location>
        <begin position="1"/>
        <end position="28"/>
    </location>
</feature>
<feature type="compositionally biased region" description="Basic and acidic residues" evidence="1">
    <location>
        <begin position="297"/>
        <end position="314"/>
    </location>
</feature>
<dbReference type="STRING" id="4999.A0A1Y1UPU4"/>
<organism evidence="3 4">
    <name type="scientific">Kockovaella imperatae</name>
    <dbReference type="NCBI Taxonomy" id="4999"/>
    <lineage>
        <taxon>Eukaryota</taxon>
        <taxon>Fungi</taxon>
        <taxon>Dikarya</taxon>
        <taxon>Basidiomycota</taxon>
        <taxon>Agaricomycotina</taxon>
        <taxon>Tremellomycetes</taxon>
        <taxon>Tremellales</taxon>
        <taxon>Cuniculitremaceae</taxon>
        <taxon>Kockovaella</taxon>
    </lineage>
</organism>
<dbReference type="Gene3D" id="1.10.1410.10">
    <property type="match status" value="1"/>
</dbReference>
<evidence type="ECO:0000313" key="4">
    <source>
        <dbReference type="Proteomes" id="UP000193218"/>
    </source>
</evidence>
<sequence>MLDSPDLEDTVQSRSSSSSPRPPSPSLISLWSSALPPTLLEAQDELDHLVIEEAAARQISKKEKQVIPDLGSLSIKSSSSTTCHLLGSDIGEPPDWTKPSLIHLRDGSVLVLRPAKPARRPLDEQPVNSPEARTVKVERLVDVGPIETETELRAGPSNSEHSPPASQAVYPANKQGRRTSRSHTLSSTPYHPVKCQPLASGNKLAADRLVASSTPNRASSLGFRAFAPVFGSKHNPAHPPSGSTGTPPDLIGDIEITPVSKLIDFFKTKIKFHPFPLLPKIFWGKSAQQIERERDIAARHPQQDGDIYEERDTPGGEISQSLSTNFTKDRRTRESSDDALVEQESPTKRHKGRSQSPVQSRSRRLASRLGAGEIPCAEILVDLDSDTADSRAINTPEQPCDSFSLVDLTPPSSHNEIVVRNLRASVSDDLQPEMTFNSVSSSFASASNNANQEIVKSAYRRLLSVPSPRINIPSEILLKAKTDALESSVLRAWKATEPSPDTRKHIRSLLDSLTRRINLRLDFKSQPRSEPRFEVDVFGSVSWGGETGQSGDLDLVILDHDMPYGYEPSLWRVGSETRLNPTQNQSRMVRAPIQALPPVYNLRRLHDVIGELGMINIYCIHAASTPIVKFTDRGGISRKVWDCDINVNDLGGWFNSSLILHYCLISPYVLRPMIYALKRWAAAYSLNDASGANGPSTMSSYCLTLMAIAYLQHLGTLPNLQASVVAPVPEDSATLDEDIVWVGWGKDQGIKAHVGFEPTPPKDWTSATPNLTAAQAIRGFFSFFSQGVKPSDPGGKMNYQEKIISILQGGIAKRAATFGSMPSLREAKIQAMKGDGWSMDEIHKVLQAEKVEMQDSERFMGKGDLGIQPIKWIESPIVVQDPFLWQKNCAAGMSKQGRIRFFNQLDETNRLFNSNPDATLDDMLRRGEEMTRSKPSPLSSRGQGIRGRDWIHSRGTPSPSPRGRGRGGAMAGRLA</sequence>
<protein>
    <recommendedName>
        <fullName evidence="2">Poly(A) RNA polymerase mitochondrial-like central palm domain-containing protein</fullName>
    </recommendedName>
</protein>
<feature type="region of interest" description="Disordered" evidence="1">
    <location>
        <begin position="232"/>
        <end position="252"/>
    </location>
</feature>
<dbReference type="EMBL" id="NBSH01000002">
    <property type="protein sequence ID" value="ORX40051.1"/>
    <property type="molecule type" value="Genomic_DNA"/>
</dbReference>
<dbReference type="InterPro" id="IPR043519">
    <property type="entry name" value="NT_sf"/>
</dbReference>
<dbReference type="GO" id="GO:0016779">
    <property type="term" value="F:nucleotidyltransferase activity"/>
    <property type="evidence" value="ECO:0007669"/>
    <property type="project" value="UniProtKB-ARBA"/>
</dbReference>
<feature type="region of interest" description="Disordered" evidence="1">
    <location>
        <begin position="297"/>
        <end position="366"/>
    </location>
</feature>
<dbReference type="Proteomes" id="UP000193218">
    <property type="component" value="Unassembled WGS sequence"/>
</dbReference>
<evidence type="ECO:0000256" key="1">
    <source>
        <dbReference type="SAM" id="MobiDB-lite"/>
    </source>
</evidence>
<feature type="compositionally biased region" description="Basic and acidic residues" evidence="1">
    <location>
        <begin position="327"/>
        <end position="336"/>
    </location>
</feature>
<dbReference type="GeneID" id="33560837"/>
<feature type="compositionally biased region" description="Polar residues" evidence="1">
    <location>
        <begin position="156"/>
        <end position="165"/>
    </location>
</feature>
<feature type="domain" description="Poly(A) RNA polymerase mitochondrial-like central palm" evidence="2">
    <location>
        <begin position="494"/>
        <end position="663"/>
    </location>
</feature>
<dbReference type="GO" id="GO:0010605">
    <property type="term" value="P:negative regulation of macromolecule metabolic process"/>
    <property type="evidence" value="ECO:0007669"/>
    <property type="project" value="UniProtKB-ARBA"/>
</dbReference>
<proteinExistence type="predicted"/>
<accession>A0A1Y1UPU4</accession>
<dbReference type="PANTHER" id="PTHR12271:SF40">
    <property type="entry name" value="POLY(A) RNA POLYMERASE GLD2"/>
    <property type="match status" value="1"/>
</dbReference>
<dbReference type="PANTHER" id="PTHR12271">
    <property type="entry name" value="POLY A POLYMERASE CID PAP -RELATED"/>
    <property type="match status" value="1"/>
</dbReference>
<dbReference type="SUPFAM" id="SSF81301">
    <property type="entry name" value="Nucleotidyltransferase"/>
    <property type="match status" value="1"/>
</dbReference>
<keyword evidence="4" id="KW-1185">Reference proteome</keyword>